<gene>
    <name evidence="2" type="ORF">KS419_15645</name>
</gene>
<proteinExistence type="predicted"/>
<reference evidence="2 3" key="1">
    <citation type="submission" date="2021-06" db="EMBL/GenBank/DDBJ databases">
        <title>Bacillus sp. RD4P76, an endophyte from a halophyte.</title>
        <authorList>
            <person name="Sun J.-Q."/>
        </authorList>
    </citation>
    <scope>NUCLEOTIDE SEQUENCE [LARGE SCALE GENOMIC DNA]</scope>
    <source>
        <strain evidence="2 3">CGMCC 1.15917</strain>
    </source>
</reference>
<feature type="transmembrane region" description="Helical" evidence="1">
    <location>
        <begin position="270"/>
        <end position="290"/>
    </location>
</feature>
<feature type="transmembrane region" description="Helical" evidence="1">
    <location>
        <begin position="245"/>
        <end position="264"/>
    </location>
</feature>
<feature type="transmembrane region" description="Helical" evidence="1">
    <location>
        <begin position="311"/>
        <end position="335"/>
    </location>
</feature>
<feature type="transmembrane region" description="Helical" evidence="1">
    <location>
        <begin position="20"/>
        <end position="40"/>
    </location>
</feature>
<name>A0ABS6JL72_9BACI</name>
<keyword evidence="3" id="KW-1185">Reference proteome</keyword>
<dbReference type="Pfam" id="PF02667">
    <property type="entry name" value="SCFA_trans"/>
    <property type="match status" value="1"/>
</dbReference>
<sequence length="441" mass="47917">MKALTNVSTKLMQRFLPDPFLFVIILTFVVFILGLLLTPSNPIEMVSYWGGGFWDLLSFAMQMVLILVTGYVLASSPLFKSLLQRLALLAKTPGQAIVIVTLVALLASWINWGFGLVIGALFAKELAKIVKKVDYRLLIASAYSGFIVWHGGLAGSVPLTIATSGHFAEDMIGIISTNDTIFAPFNLFIVAALFVSVPILNRLMMDRNNVVEVDPKLLDDSVEKTAGELKSKEERTPAEKMENSVVLSMITGILGLCFIVYYLVNNGFDLNLNIVNFIFLFLGILFHMTPRNFLNSVTNAVKNAGGIIVQFPFYAGIMGMMVSSGLAVMFSEWFVSISTEVTFPLFAFISAGIVNFFVPSGGGQWAVQAPIMLSAGAELGVSSARTAMAVAWGDAWTNMIQPFWALPALAIAGLNARDIMGFCLWVLFLSGAVIGIGLLLF</sequence>
<dbReference type="EMBL" id="JAHQCS010000122">
    <property type="protein sequence ID" value="MBU9713165.1"/>
    <property type="molecule type" value="Genomic_DNA"/>
</dbReference>
<feature type="transmembrane region" description="Helical" evidence="1">
    <location>
        <begin position="419"/>
        <end position="440"/>
    </location>
</feature>
<keyword evidence="1" id="KW-0472">Membrane</keyword>
<organism evidence="2 3">
    <name type="scientific">Evansella tamaricis</name>
    <dbReference type="NCBI Taxonomy" id="2069301"/>
    <lineage>
        <taxon>Bacteria</taxon>
        <taxon>Bacillati</taxon>
        <taxon>Bacillota</taxon>
        <taxon>Bacilli</taxon>
        <taxon>Bacillales</taxon>
        <taxon>Bacillaceae</taxon>
        <taxon>Evansella</taxon>
    </lineage>
</organism>
<feature type="transmembrane region" description="Helical" evidence="1">
    <location>
        <begin position="135"/>
        <end position="161"/>
    </location>
</feature>
<protein>
    <submittedName>
        <fullName evidence="2">Short-chain fatty acid transporter</fullName>
    </submittedName>
</protein>
<dbReference type="PANTHER" id="PTHR41983">
    <property type="entry name" value="SHORT-CHAIN FATTY ACID TRANSPORTER-RELATED"/>
    <property type="match status" value="1"/>
</dbReference>
<dbReference type="PANTHER" id="PTHR41983:SF2">
    <property type="entry name" value="SHORT-CHAIN FATTY ACID TRANSPORTER-RELATED"/>
    <property type="match status" value="1"/>
</dbReference>
<dbReference type="Proteomes" id="UP000784880">
    <property type="component" value="Unassembled WGS sequence"/>
</dbReference>
<comment type="caution">
    <text evidence="2">The sequence shown here is derived from an EMBL/GenBank/DDBJ whole genome shotgun (WGS) entry which is preliminary data.</text>
</comment>
<keyword evidence="1" id="KW-1133">Transmembrane helix</keyword>
<evidence type="ECO:0000256" key="1">
    <source>
        <dbReference type="SAM" id="Phobius"/>
    </source>
</evidence>
<dbReference type="InterPro" id="IPR006160">
    <property type="entry name" value="SCFA_transpt_AtoE"/>
</dbReference>
<feature type="transmembrane region" description="Helical" evidence="1">
    <location>
        <begin position="181"/>
        <end position="200"/>
    </location>
</feature>
<dbReference type="RefSeq" id="WP_217067336.1">
    <property type="nucleotide sequence ID" value="NZ_JAHQCS010000122.1"/>
</dbReference>
<feature type="transmembrane region" description="Helical" evidence="1">
    <location>
        <begin position="52"/>
        <end position="74"/>
    </location>
</feature>
<accession>A0ABS6JL72</accession>
<evidence type="ECO:0000313" key="2">
    <source>
        <dbReference type="EMBL" id="MBU9713165.1"/>
    </source>
</evidence>
<feature type="transmembrane region" description="Helical" evidence="1">
    <location>
        <begin position="341"/>
        <end position="358"/>
    </location>
</feature>
<feature type="transmembrane region" description="Helical" evidence="1">
    <location>
        <begin position="94"/>
        <end position="123"/>
    </location>
</feature>
<keyword evidence="1" id="KW-0812">Transmembrane</keyword>
<evidence type="ECO:0000313" key="3">
    <source>
        <dbReference type="Proteomes" id="UP000784880"/>
    </source>
</evidence>